<name>A0AAV4P8W6_9ARAC</name>
<evidence type="ECO:0000313" key="2">
    <source>
        <dbReference type="Proteomes" id="UP001054837"/>
    </source>
</evidence>
<dbReference type="EMBL" id="BPLQ01002395">
    <property type="protein sequence ID" value="GIX92448.1"/>
    <property type="molecule type" value="Genomic_DNA"/>
</dbReference>
<sequence>MYNNRDFVHDLDEDDEWFKTEHEERKIYEIITDNSDKLIEMLTECINTQFETTELVSKYNLTSETCENLICEICKNYNRIEFLKKGINSFLERNTNYEKFTNKLAPYEDRPNSTEDTKEWKTVARVMEKTFV</sequence>
<organism evidence="1 2">
    <name type="scientific">Caerostris darwini</name>
    <dbReference type="NCBI Taxonomy" id="1538125"/>
    <lineage>
        <taxon>Eukaryota</taxon>
        <taxon>Metazoa</taxon>
        <taxon>Ecdysozoa</taxon>
        <taxon>Arthropoda</taxon>
        <taxon>Chelicerata</taxon>
        <taxon>Arachnida</taxon>
        <taxon>Araneae</taxon>
        <taxon>Araneomorphae</taxon>
        <taxon>Entelegynae</taxon>
        <taxon>Araneoidea</taxon>
        <taxon>Araneidae</taxon>
        <taxon>Caerostris</taxon>
    </lineage>
</organism>
<evidence type="ECO:0000313" key="1">
    <source>
        <dbReference type="EMBL" id="GIX92448.1"/>
    </source>
</evidence>
<gene>
    <name evidence="1" type="ORF">CDAR_232071</name>
</gene>
<comment type="caution">
    <text evidence="1">The sequence shown here is derived from an EMBL/GenBank/DDBJ whole genome shotgun (WGS) entry which is preliminary data.</text>
</comment>
<dbReference type="AlphaFoldDB" id="A0AAV4P8W6"/>
<keyword evidence="2" id="KW-1185">Reference proteome</keyword>
<reference evidence="1 2" key="1">
    <citation type="submission" date="2021-06" db="EMBL/GenBank/DDBJ databases">
        <title>Caerostris darwini draft genome.</title>
        <authorList>
            <person name="Kono N."/>
            <person name="Arakawa K."/>
        </authorList>
    </citation>
    <scope>NUCLEOTIDE SEQUENCE [LARGE SCALE GENOMIC DNA]</scope>
</reference>
<dbReference type="Proteomes" id="UP001054837">
    <property type="component" value="Unassembled WGS sequence"/>
</dbReference>
<accession>A0AAV4P8W6</accession>
<proteinExistence type="predicted"/>
<protein>
    <submittedName>
        <fullName evidence="1">Uncharacterized protein</fullName>
    </submittedName>
</protein>